<evidence type="ECO:0000313" key="3">
    <source>
        <dbReference type="EMBL" id="MFC5857075.1"/>
    </source>
</evidence>
<evidence type="ECO:0000256" key="2">
    <source>
        <dbReference type="SAM" id="SignalP"/>
    </source>
</evidence>
<organism evidence="3 4">
    <name type="scientific">Streptomyces chlorus</name>
    <dbReference type="NCBI Taxonomy" id="887452"/>
    <lineage>
        <taxon>Bacteria</taxon>
        <taxon>Bacillati</taxon>
        <taxon>Actinomycetota</taxon>
        <taxon>Actinomycetes</taxon>
        <taxon>Kitasatosporales</taxon>
        <taxon>Streptomycetaceae</taxon>
        <taxon>Streptomyces</taxon>
    </lineage>
</organism>
<feature type="compositionally biased region" description="Basic and acidic residues" evidence="1">
    <location>
        <begin position="33"/>
        <end position="42"/>
    </location>
</feature>
<evidence type="ECO:0000256" key="1">
    <source>
        <dbReference type="SAM" id="MobiDB-lite"/>
    </source>
</evidence>
<evidence type="ECO:0008006" key="5">
    <source>
        <dbReference type="Google" id="ProtNLM"/>
    </source>
</evidence>
<comment type="caution">
    <text evidence="3">The sequence shown here is derived from an EMBL/GenBank/DDBJ whole genome shotgun (WGS) entry which is preliminary data.</text>
</comment>
<gene>
    <name evidence="3" type="ORF">ACFPZI_36605</name>
</gene>
<protein>
    <recommendedName>
        <fullName evidence="5">Lipoprotein</fullName>
    </recommendedName>
</protein>
<reference evidence="4" key="1">
    <citation type="journal article" date="2019" name="Int. J. Syst. Evol. Microbiol.">
        <title>The Global Catalogue of Microorganisms (GCM) 10K type strain sequencing project: providing services to taxonomists for standard genome sequencing and annotation.</title>
        <authorList>
            <consortium name="The Broad Institute Genomics Platform"/>
            <consortium name="The Broad Institute Genome Sequencing Center for Infectious Disease"/>
            <person name="Wu L."/>
            <person name="Ma J."/>
        </authorList>
    </citation>
    <scope>NUCLEOTIDE SEQUENCE [LARGE SCALE GENOMIC DNA]</scope>
    <source>
        <strain evidence="4">JCM 10411</strain>
    </source>
</reference>
<feature type="region of interest" description="Disordered" evidence="1">
    <location>
        <begin position="24"/>
        <end position="69"/>
    </location>
</feature>
<dbReference type="EMBL" id="JBHSOA010000139">
    <property type="protein sequence ID" value="MFC5857075.1"/>
    <property type="molecule type" value="Genomic_DNA"/>
</dbReference>
<keyword evidence="4" id="KW-1185">Reference proteome</keyword>
<feature type="signal peptide" evidence="2">
    <location>
        <begin position="1"/>
        <end position="23"/>
    </location>
</feature>
<dbReference type="Proteomes" id="UP001596180">
    <property type="component" value="Unassembled WGS sequence"/>
</dbReference>
<accession>A0ABW1E8C4</accession>
<feature type="chain" id="PRO_5047029225" description="Lipoprotein" evidence="2">
    <location>
        <begin position="24"/>
        <end position="223"/>
    </location>
</feature>
<dbReference type="RefSeq" id="WP_381371476.1">
    <property type="nucleotide sequence ID" value="NZ_JBHSOA010000139.1"/>
</dbReference>
<proteinExistence type="predicted"/>
<dbReference type="PROSITE" id="PS51257">
    <property type="entry name" value="PROKAR_LIPOPROTEIN"/>
    <property type="match status" value="1"/>
</dbReference>
<sequence>MNRRPTLLTALALTATAALTLSACGSSDEGSSAEDKDSDKIAGADTGGGKSAPPSASPAPAAEGRPKIDFPSDAKNIFEYEETGDPVKDAVLADSALSVNSVDEAIFVGSADTEALGFYNTEKALSGSITYVLGYVKKDDTWVGETRYFDYKVSLSGENGAYVTYCSDESDSFIKNKKTGKVEDTPTTADSYVLYNTKLEKRADGVWQTTDVASNRGSKECQP</sequence>
<feature type="compositionally biased region" description="Low complexity" evidence="1">
    <location>
        <begin position="51"/>
        <end position="62"/>
    </location>
</feature>
<keyword evidence="2" id="KW-0732">Signal</keyword>
<name>A0ABW1E8C4_9ACTN</name>
<evidence type="ECO:0000313" key="4">
    <source>
        <dbReference type="Proteomes" id="UP001596180"/>
    </source>
</evidence>